<dbReference type="EMBL" id="JADIKM010000001">
    <property type="protein sequence ID" value="MFK2902702.1"/>
    <property type="molecule type" value="Genomic_DNA"/>
</dbReference>
<reference evidence="1 2" key="1">
    <citation type="submission" date="2020-10" db="EMBL/GenBank/DDBJ databases">
        <title>Phylogeny of dyella-like bacteria.</title>
        <authorList>
            <person name="Fu J."/>
        </authorList>
    </citation>
    <scope>NUCLEOTIDE SEQUENCE [LARGE SCALE GENOMIC DNA]</scope>
    <source>
        <strain evidence="1 2">Gsoil3046</strain>
    </source>
</reference>
<dbReference type="Pfam" id="PF07277">
    <property type="entry name" value="SapC"/>
    <property type="match status" value="1"/>
</dbReference>
<comment type="caution">
    <text evidence="1">The sequence shown here is derived from an EMBL/GenBank/DDBJ whole genome shotgun (WGS) entry which is preliminary data.</text>
</comment>
<proteinExistence type="predicted"/>
<evidence type="ECO:0000313" key="2">
    <source>
        <dbReference type="Proteomes" id="UP001620460"/>
    </source>
</evidence>
<gene>
    <name evidence="1" type="ORF">ISP17_01905</name>
</gene>
<name>A0ABW8JNJ9_9GAMM</name>
<sequence length="234" mass="26567">MTQHAILNNVQHRDLRVSVARGAEYGDDIMSALTFPEEFRNVQAYYPIVFQQDDQGGFQPVALFGLQRGENLFLEGSRWDAHYIPLSVQREPFLIGRTATGGQVHIDLDHPRVGDETGQPLFHDHGGPTEFLEHISNVLGMLHAGVESTQAYIQALLKHDLLESFVVDVKFNEDSQSRLVGYHTINQDRLHQLDGNALEELSRADHLEPTFMAVASLNHMRDLVERYNRRYAHG</sequence>
<keyword evidence="2" id="KW-1185">Reference proteome</keyword>
<accession>A0ABW8JNJ9</accession>
<organism evidence="1 2">
    <name type="scientific">Dyella ginsengisoli</name>
    <dbReference type="NCBI Taxonomy" id="363848"/>
    <lineage>
        <taxon>Bacteria</taxon>
        <taxon>Pseudomonadati</taxon>
        <taxon>Pseudomonadota</taxon>
        <taxon>Gammaproteobacteria</taxon>
        <taxon>Lysobacterales</taxon>
        <taxon>Rhodanobacteraceae</taxon>
        <taxon>Dyella</taxon>
    </lineage>
</organism>
<protein>
    <submittedName>
        <fullName evidence="1">SapC family protein</fullName>
    </submittedName>
</protein>
<evidence type="ECO:0000313" key="1">
    <source>
        <dbReference type="EMBL" id="MFK2902702.1"/>
    </source>
</evidence>
<dbReference type="Proteomes" id="UP001620460">
    <property type="component" value="Unassembled WGS sequence"/>
</dbReference>
<dbReference type="InterPro" id="IPR010836">
    <property type="entry name" value="SapC"/>
</dbReference>
<dbReference type="RefSeq" id="WP_404629821.1">
    <property type="nucleotide sequence ID" value="NZ_JADIKM010000001.1"/>
</dbReference>